<keyword evidence="9" id="KW-1185">Reference proteome</keyword>
<evidence type="ECO:0000256" key="2">
    <source>
        <dbReference type="ARBA" id="ARBA00022448"/>
    </source>
</evidence>
<keyword evidence="2" id="KW-0813">Transport</keyword>
<gene>
    <name evidence="8" type="ORF">LTR24_005735</name>
</gene>
<evidence type="ECO:0000256" key="4">
    <source>
        <dbReference type="ARBA" id="ARBA00022989"/>
    </source>
</evidence>
<evidence type="ECO:0000256" key="1">
    <source>
        <dbReference type="ARBA" id="ARBA00004141"/>
    </source>
</evidence>
<feature type="transmembrane region" description="Helical" evidence="7">
    <location>
        <begin position="192"/>
        <end position="217"/>
    </location>
</feature>
<name>A0ABR0K889_9EURO</name>
<feature type="transmembrane region" description="Helical" evidence="7">
    <location>
        <begin position="70"/>
        <end position="89"/>
    </location>
</feature>
<accession>A0ABR0K889</accession>
<dbReference type="EMBL" id="JAVRRG010000068">
    <property type="protein sequence ID" value="KAK5091839.1"/>
    <property type="molecule type" value="Genomic_DNA"/>
</dbReference>
<feature type="compositionally biased region" description="Basic and acidic residues" evidence="6">
    <location>
        <begin position="13"/>
        <end position="25"/>
    </location>
</feature>
<feature type="transmembrane region" description="Helical" evidence="7">
    <location>
        <begin position="279"/>
        <end position="302"/>
    </location>
</feature>
<feature type="transmembrane region" description="Helical" evidence="7">
    <location>
        <begin position="159"/>
        <end position="180"/>
    </location>
</feature>
<keyword evidence="4 7" id="KW-1133">Transmembrane helix</keyword>
<dbReference type="Gene3D" id="1.20.1740.10">
    <property type="entry name" value="Amino acid/polyamine transporter I"/>
    <property type="match status" value="1"/>
</dbReference>
<organism evidence="8 9">
    <name type="scientific">Lithohypha guttulata</name>
    <dbReference type="NCBI Taxonomy" id="1690604"/>
    <lineage>
        <taxon>Eukaryota</taxon>
        <taxon>Fungi</taxon>
        <taxon>Dikarya</taxon>
        <taxon>Ascomycota</taxon>
        <taxon>Pezizomycotina</taxon>
        <taxon>Eurotiomycetes</taxon>
        <taxon>Chaetothyriomycetidae</taxon>
        <taxon>Chaetothyriales</taxon>
        <taxon>Trichomeriaceae</taxon>
        <taxon>Lithohypha</taxon>
    </lineage>
</organism>
<evidence type="ECO:0000313" key="8">
    <source>
        <dbReference type="EMBL" id="KAK5091839.1"/>
    </source>
</evidence>
<feature type="transmembrane region" description="Helical" evidence="7">
    <location>
        <begin position="479"/>
        <end position="497"/>
    </location>
</feature>
<reference evidence="8 9" key="1">
    <citation type="submission" date="2023-08" db="EMBL/GenBank/DDBJ databases">
        <title>Black Yeasts Isolated from many extreme environments.</title>
        <authorList>
            <person name="Coleine C."/>
            <person name="Stajich J.E."/>
            <person name="Selbmann L."/>
        </authorList>
    </citation>
    <scope>NUCLEOTIDE SEQUENCE [LARGE SCALE GENOMIC DNA]</scope>
    <source>
        <strain evidence="8 9">CCFEE 5885</strain>
    </source>
</reference>
<feature type="transmembrane region" description="Helical" evidence="7">
    <location>
        <begin position="322"/>
        <end position="341"/>
    </location>
</feature>
<feature type="compositionally biased region" description="Polar residues" evidence="6">
    <location>
        <begin position="1"/>
        <end position="12"/>
    </location>
</feature>
<dbReference type="PROSITE" id="PS00218">
    <property type="entry name" value="AMINO_ACID_PERMEASE_1"/>
    <property type="match status" value="1"/>
</dbReference>
<feature type="transmembrane region" description="Helical" evidence="7">
    <location>
        <begin position="116"/>
        <end position="139"/>
    </location>
</feature>
<feature type="transmembrane region" description="Helical" evidence="7">
    <location>
        <begin position="237"/>
        <end position="259"/>
    </location>
</feature>
<feature type="region of interest" description="Disordered" evidence="6">
    <location>
        <begin position="1"/>
        <end position="25"/>
    </location>
</feature>
<keyword evidence="3 7" id="KW-0812">Transmembrane</keyword>
<dbReference type="PIRSF" id="PIRSF006060">
    <property type="entry name" value="AA_transporter"/>
    <property type="match status" value="1"/>
</dbReference>
<keyword evidence="5 7" id="KW-0472">Membrane</keyword>
<feature type="transmembrane region" description="Helical" evidence="7">
    <location>
        <begin position="406"/>
        <end position="429"/>
    </location>
</feature>
<evidence type="ECO:0000256" key="3">
    <source>
        <dbReference type="ARBA" id="ARBA00022692"/>
    </source>
</evidence>
<dbReference type="InterPro" id="IPR004840">
    <property type="entry name" value="Amino_acid_permease_CS"/>
</dbReference>
<evidence type="ECO:0000313" key="9">
    <source>
        <dbReference type="Proteomes" id="UP001345013"/>
    </source>
</evidence>
<protein>
    <submittedName>
        <fullName evidence="8">Uncharacterized protein</fullName>
    </submittedName>
</protein>
<comment type="subcellular location">
    <subcellularLocation>
        <location evidence="1">Membrane</location>
        <topology evidence="1">Multi-pass membrane protein</topology>
    </subcellularLocation>
</comment>
<dbReference type="InterPro" id="IPR002293">
    <property type="entry name" value="AA/rel_permease1"/>
</dbReference>
<dbReference type="PANTHER" id="PTHR45649:SF22">
    <property type="entry name" value="TRANSPORTER, PUTATIVE (EUROFUNG)-RELATED"/>
    <property type="match status" value="1"/>
</dbReference>
<evidence type="ECO:0000256" key="6">
    <source>
        <dbReference type="SAM" id="MobiDB-lite"/>
    </source>
</evidence>
<dbReference type="Pfam" id="PF13520">
    <property type="entry name" value="AA_permease_2"/>
    <property type="match status" value="1"/>
</dbReference>
<comment type="caution">
    <text evidence="8">The sequence shown here is derived from an EMBL/GenBank/DDBJ whole genome shotgun (WGS) entry which is preliminary data.</text>
</comment>
<evidence type="ECO:0000256" key="7">
    <source>
        <dbReference type="SAM" id="Phobius"/>
    </source>
</evidence>
<evidence type="ECO:0000256" key="5">
    <source>
        <dbReference type="ARBA" id="ARBA00023136"/>
    </source>
</evidence>
<dbReference type="PANTHER" id="PTHR45649">
    <property type="entry name" value="AMINO-ACID PERMEASE BAT1"/>
    <property type="match status" value="1"/>
</dbReference>
<sequence length="553" mass="60679">MDPERQQSLSARNRNELRRSGHGVSRDEVIKADAEELAQFGGHKQDVLGTWSTLAQDMSTGISNGGPVTILWGLVLVTICNLCVAVSLGEMTSAMPTALGQAYWTYHLWPTPTGRFLSYMCAWINTFGWWTLTASQSAFMTEFVLELQLMSNPDWAPASYGWVNFLVYLAITLFLTVINATSCRKDNILPWINSFVGITFIGLFFIFMLALLISVGVRPNLNFSSASFVFGRWINQSGWPSGVAWFTGLLQSAYGLTAFDACIHMIEELPNASKTGPRILWLSVLTGAISGWIFMAVSLASITDLPALLEADWPFVQLCTDSMGLVAATVLLALFVISGVGQNIGLTTTSSRLTWGFARDGGIPFHRYFAVVNKTWRVPLRAIWAQGVLIGIVGILWLFANTVLQAIFSVSTIALTISYAIPILVLLIVGRDKLPRDIPFHLGRYGKACNIISVIYCSVTTVFFFFPGTPNPHPADMNWAIAVFGIMLVVSVGFWFVQGNKSYLRTKDAMFGIVNGEQAEITVAGPAADYMTSETMKVSERSDRNKVVGGSGR</sequence>
<dbReference type="Proteomes" id="UP001345013">
    <property type="component" value="Unassembled WGS sequence"/>
</dbReference>
<feature type="transmembrane region" description="Helical" evidence="7">
    <location>
        <begin position="449"/>
        <end position="467"/>
    </location>
</feature>
<proteinExistence type="predicted"/>
<feature type="transmembrane region" description="Helical" evidence="7">
    <location>
        <begin position="382"/>
        <end position="400"/>
    </location>
</feature>